<comment type="caution">
    <text evidence="2">The sequence shown here is derived from an EMBL/GenBank/DDBJ whole genome shotgun (WGS) entry which is preliminary data.</text>
</comment>
<name>A0A014NCL8_9HYPO</name>
<feature type="signal peptide" evidence="1">
    <location>
        <begin position="1"/>
        <end position="17"/>
    </location>
</feature>
<keyword evidence="1" id="KW-0732">Signal</keyword>
<dbReference type="EMBL" id="JELW01000019">
    <property type="protein sequence ID" value="EXU99412.1"/>
    <property type="molecule type" value="Genomic_DNA"/>
</dbReference>
<evidence type="ECO:0000256" key="1">
    <source>
        <dbReference type="SAM" id="SignalP"/>
    </source>
</evidence>
<protein>
    <recommendedName>
        <fullName evidence="4">Aerolysin-like toxin, beta complex domain protein</fullName>
    </recommendedName>
</protein>
<proteinExistence type="predicted"/>
<dbReference type="Gene3D" id="2.170.15.10">
    <property type="entry name" value="Proaerolysin, chain A, domain 3"/>
    <property type="match status" value="1"/>
</dbReference>
<dbReference type="eggNOG" id="ENOG502RP3E">
    <property type="taxonomic scope" value="Eukaryota"/>
</dbReference>
<evidence type="ECO:0000313" key="3">
    <source>
        <dbReference type="Proteomes" id="UP000030151"/>
    </source>
</evidence>
<feature type="chain" id="PRO_5001474360" description="Aerolysin-like toxin, beta complex domain protein" evidence="1">
    <location>
        <begin position="18"/>
        <end position="320"/>
    </location>
</feature>
<dbReference type="Proteomes" id="UP000030151">
    <property type="component" value="Unassembled WGS sequence"/>
</dbReference>
<organism evidence="2 3">
    <name type="scientific">Metarhizium robertsii</name>
    <dbReference type="NCBI Taxonomy" id="568076"/>
    <lineage>
        <taxon>Eukaryota</taxon>
        <taxon>Fungi</taxon>
        <taxon>Dikarya</taxon>
        <taxon>Ascomycota</taxon>
        <taxon>Pezizomycotina</taxon>
        <taxon>Sordariomycetes</taxon>
        <taxon>Hypocreomycetidae</taxon>
        <taxon>Hypocreales</taxon>
        <taxon>Clavicipitaceae</taxon>
        <taxon>Metarhizium</taxon>
    </lineage>
</organism>
<accession>A0A014NCL8</accession>
<evidence type="ECO:0008006" key="4">
    <source>
        <dbReference type="Google" id="ProtNLM"/>
    </source>
</evidence>
<gene>
    <name evidence="2" type="ORF">X797_007548</name>
</gene>
<dbReference type="OrthoDB" id="4928074at2759"/>
<dbReference type="AlphaFoldDB" id="A0A014NCL8"/>
<dbReference type="HOGENOM" id="CLU_850154_0_0_1"/>
<sequence length="320" mass="35213">MKTCTALSLALASAASAHRLTARQGVTADDFAVQTLKNIESNFKMNDASLPKLNVTKEWQHICFSNLNYGEQVSFFKTGTIRRDDILDAKAYYIAHVETTAVNPGPGNKASKMTMSSSTTTSQVDTKGWTVGIKLTGTVSTGVVPGAPSANGGVEISGSYTDTTMKTDSTTKTVTREEECEVGYECRLETWTFHLDIHAKPRVDGAFQLWDLVNGYGKEIPTCSMPKNYRGCTQFTQRIDEWCKEETLPGGAIYIPAKQEEVHIKAPVFEANGYQTFTRIVKVFNPIVKSQKARAAEPTIGTKETVMEAMKQGTKFKFLD</sequence>
<evidence type="ECO:0000313" key="2">
    <source>
        <dbReference type="EMBL" id="EXU99412.1"/>
    </source>
</evidence>
<reference evidence="2 3" key="1">
    <citation type="submission" date="2014-02" db="EMBL/GenBank/DDBJ databases">
        <title>The genome sequence of the entomopathogenic fungus Metarhizium robertsii ARSEF 2575.</title>
        <authorList>
            <person name="Giuliano Garisto Donzelli B."/>
            <person name="Roe B.A."/>
            <person name="Macmil S.L."/>
            <person name="Krasnoff S.B."/>
            <person name="Gibson D.M."/>
        </authorList>
    </citation>
    <scope>NUCLEOTIDE SEQUENCE [LARGE SCALE GENOMIC DNA]</scope>
    <source>
        <strain evidence="2 3">ARSEF 2575</strain>
    </source>
</reference>